<organism evidence="11 12">
    <name type="scientific">Mucilaginibacter myungsuensis</name>
    <dbReference type="NCBI Taxonomy" id="649104"/>
    <lineage>
        <taxon>Bacteria</taxon>
        <taxon>Pseudomonadati</taxon>
        <taxon>Bacteroidota</taxon>
        <taxon>Sphingobacteriia</taxon>
        <taxon>Sphingobacteriales</taxon>
        <taxon>Sphingobacteriaceae</taxon>
        <taxon>Mucilaginibacter</taxon>
    </lineage>
</organism>
<evidence type="ECO:0000256" key="1">
    <source>
        <dbReference type="ARBA" id="ARBA00007316"/>
    </source>
</evidence>
<evidence type="ECO:0000313" key="11">
    <source>
        <dbReference type="EMBL" id="MBE9660381.1"/>
    </source>
</evidence>
<name>A0A929PUW6_9SPHI</name>
<feature type="transmembrane region" description="Helical" evidence="9">
    <location>
        <begin position="34"/>
        <end position="56"/>
    </location>
</feature>
<dbReference type="Proteomes" id="UP000622475">
    <property type="component" value="Unassembled WGS sequence"/>
</dbReference>
<keyword evidence="4" id="KW-0547">Nucleotide-binding</keyword>
<gene>
    <name evidence="11" type="ORF">IRJ16_00650</name>
</gene>
<keyword evidence="6" id="KW-0067">ATP-binding</keyword>
<evidence type="ECO:0000256" key="7">
    <source>
        <dbReference type="ARBA" id="ARBA00023137"/>
    </source>
</evidence>
<dbReference type="GO" id="GO:0004715">
    <property type="term" value="F:non-membrane spanning protein tyrosine kinase activity"/>
    <property type="evidence" value="ECO:0007669"/>
    <property type="project" value="UniProtKB-EC"/>
</dbReference>
<evidence type="ECO:0000256" key="5">
    <source>
        <dbReference type="ARBA" id="ARBA00022777"/>
    </source>
</evidence>
<dbReference type="Gene3D" id="3.40.50.300">
    <property type="entry name" value="P-loop containing nucleotide triphosphate hydrolases"/>
    <property type="match status" value="1"/>
</dbReference>
<comment type="caution">
    <text evidence="11">The sequence shown here is derived from an EMBL/GenBank/DDBJ whole genome shotgun (WGS) entry which is preliminary data.</text>
</comment>
<dbReference type="InterPro" id="IPR025669">
    <property type="entry name" value="AAA_dom"/>
</dbReference>
<keyword evidence="7" id="KW-0829">Tyrosine-protein kinase</keyword>
<evidence type="ECO:0000256" key="6">
    <source>
        <dbReference type="ARBA" id="ARBA00022840"/>
    </source>
</evidence>
<dbReference type="NCBIfam" id="TIGR01007">
    <property type="entry name" value="eps_fam"/>
    <property type="match status" value="1"/>
</dbReference>
<dbReference type="GO" id="GO:0005886">
    <property type="term" value="C:plasma membrane"/>
    <property type="evidence" value="ECO:0007669"/>
    <property type="project" value="TreeGrafter"/>
</dbReference>
<keyword evidence="9" id="KW-0812">Transmembrane</keyword>
<keyword evidence="9" id="KW-0472">Membrane</keyword>
<dbReference type="RefSeq" id="WP_194109586.1">
    <property type="nucleotide sequence ID" value="NZ_JADFFL010000001.1"/>
</dbReference>
<evidence type="ECO:0000313" key="12">
    <source>
        <dbReference type="Proteomes" id="UP000622475"/>
    </source>
</evidence>
<comment type="catalytic activity">
    <reaction evidence="8">
        <text>L-tyrosyl-[protein] + ATP = O-phospho-L-tyrosyl-[protein] + ADP + H(+)</text>
        <dbReference type="Rhea" id="RHEA:10596"/>
        <dbReference type="Rhea" id="RHEA-COMP:10136"/>
        <dbReference type="Rhea" id="RHEA-COMP:20101"/>
        <dbReference type="ChEBI" id="CHEBI:15378"/>
        <dbReference type="ChEBI" id="CHEBI:30616"/>
        <dbReference type="ChEBI" id="CHEBI:46858"/>
        <dbReference type="ChEBI" id="CHEBI:61978"/>
        <dbReference type="ChEBI" id="CHEBI:456216"/>
        <dbReference type="EC" id="2.7.10.2"/>
    </reaction>
</comment>
<evidence type="ECO:0000256" key="4">
    <source>
        <dbReference type="ARBA" id="ARBA00022741"/>
    </source>
</evidence>
<sequence length="791" mass="88149">MNTEINNIQPIQFDDTTKMTPQPFDLKATLRRYLYHWPLFLIFAAVSGAGAFYYLLHAKPVYIINAKLMIKDNTTKTNEEIALKQLSETEQPKGVESEIELLRSKTSMLQIVNNLQLWVTYQQKGKYVSKDLYGQSPVKFELTDPGKYTTGTISIVVDDSDSYHVVSGTNNGPKLGFGQPVKNNVGGWHLTATENVKNFIGRSIMITLADTNQVADQYLTKLKMANPDKNVPIVYLTIEDEAPGRGINVLDQVITEYHKEAALAKKRATKNTLDFIDARLGSLTGELNGVERNVEEFKSSRGLTDIAADSKASVDNFQDNDKRLNEINVQLEVVRNIERYINSGIGDGESPPSTIGIADQTLTNLVDQLTDLQLEKSKLLATTPAGNPIFVPLNRQINSTREALRQSVGSIRTSLTAIKGQLLSNNSRFQSTIKGVPGQERQLVGIKRQQGSKENLYEYLLQKREEVALDYAATIPAATTVETANFGGLKSSKNNLVIAMAFMFALAGPVGLILARDAVSSVIINQNSIINYTKAPVISEIMQNDSSSPEMILSKPRYIIGEQFRDLRTKLNYLHNKKPKGRVTLFTSSIAGEGKSFVATNLAVTLAAAKRKTILLELDMRIPKIHQILNLDTQHAGLTSYLNGEATLSDIIQPTALHPDLYVITTGAIPENPSELLETNRMTDLIEFLKLEYDDILIDSPPVHLVTDAMILADLCDVTLYVVRQAFTPSSELAFIKRTYAEKKLPNMNIIFNGVEKEGKYSYGYNLYSNYYNNEKTTKAHSNWKTFFSRF</sequence>
<reference evidence="11" key="1">
    <citation type="submission" date="2020-10" db="EMBL/GenBank/DDBJ databases">
        <title>Mucilaginibacter mali sp. nov., isolated from rhizosphere soil of apple orchard.</title>
        <authorList>
            <person name="Lee J.-S."/>
            <person name="Kim H.S."/>
            <person name="Kim J.-S."/>
        </authorList>
    </citation>
    <scope>NUCLEOTIDE SEQUENCE</scope>
    <source>
        <strain evidence="11">KCTC 22746</strain>
    </source>
</reference>
<evidence type="ECO:0000256" key="3">
    <source>
        <dbReference type="ARBA" id="ARBA00022679"/>
    </source>
</evidence>
<feature type="domain" description="AAA" evidence="10">
    <location>
        <begin position="592"/>
        <end position="715"/>
    </location>
</feature>
<keyword evidence="5" id="KW-0418">Kinase</keyword>
<accession>A0A929PUW6</accession>
<dbReference type="EC" id="2.7.10.2" evidence="2"/>
<dbReference type="PANTHER" id="PTHR32309">
    <property type="entry name" value="TYROSINE-PROTEIN KINASE"/>
    <property type="match status" value="1"/>
</dbReference>
<comment type="similarity">
    <text evidence="1">Belongs to the CpsD/CapB family.</text>
</comment>
<keyword evidence="3 11" id="KW-0808">Transferase</keyword>
<dbReference type="EMBL" id="JADFFL010000001">
    <property type="protein sequence ID" value="MBE9660381.1"/>
    <property type="molecule type" value="Genomic_DNA"/>
</dbReference>
<proteinExistence type="inferred from homology"/>
<keyword evidence="12" id="KW-1185">Reference proteome</keyword>
<dbReference type="AlphaFoldDB" id="A0A929PUW6"/>
<evidence type="ECO:0000256" key="8">
    <source>
        <dbReference type="ARBA" id="ARBA00051245"/>
    </source>
</evidence>
<dbReference type="InterPro" id="IPR027417">
    <property type="entry name" value="P-loop_NTPase"/>
</dbReference>
<dbReference type="GO" id="GO:0005524">
    <property type="term" value="F:ATP binding"/>
    <property type="evidence" value="ECO:0007669"/>
    <property type="project" value="UniProtKB-KW"/>
</dbReference>
<dbReference type="Pfam" id="PF13614">
    <property type="entry name" value="AAA_31"/>
    <property type="match status" value="1"/>
</dbReference>
<keyword evidence="9" id="KW-1133">Transmembrane helix</keyword>
<dbReference type="CDD" id="cd05387">
    <property type="entry name" value="BY-kinase"/>
    <property type="match status" value="1"/>
</dbReference>
<evidence type="ECO:0000259" key="10">
    <source>
        <dbReference type="Pfam" id="PF13614"/>
    </source>
</evidence>
<dbReference type="SUPFAM" id="SSF52540">
    <property type="entry name" value="P-loop containing nucleoside triphosphate hydrolases"/>
    <property type="match status" value="1"/>
</dbReference>
<evidence type="ECO:0000256" key="9">
    <source>
        <dbReference type="SAM" id="Phobius"/>
    </source>
</evidence>
<dbReference type="InterPro" id="IPR050445">
    <property type="entry name" value="Bact_polysacc_biosynth/exp"/>
</dbReference>
<dbReference type="PANTHER" id="PTHR32309:SF13">
    <property type="entry name" value="FERRIC ENTEROBACTIN TRANSPORT PROTEIN FEPE"/>
    <property type="match status" value="1"/>
</dbReference>
<evidence type="ECO:0000256" key="2">
    <source>
        <dbReference type="ARBA" id="ARBA00011903"/>
    </source>
</evidence>
<dbReference type="InterPro" id="IPR005702">
    <property type="entry name" value="Wzc-like_C"/>
</dbReference>
<protein>
    <recommendedName>
        <fullName evidence="2">non-specific protein-tyrosine kinase</fullName>
        <ecNumber evidence="2">2.7.10.2</ecNumber>
    </recommendedName>
</protein>